<comment type="caution">
    <text evidence="9">The sequence shown here is derived from an EMBL/GenBank/DDBJ whole genome shotgun (WGS) entry which is preliminary data.</text>
</comment>
<keyword evidence="2 8" id="KW-0456">Lyase</keyword>
<dbReference type="GO" id="GO:0009350">
    <property type="term" value="C:ethanolamine ammonia-lyase complex"/>
    <property type="evidence" value="ECO:0007669"/>
    <property type="project" value="UniProtKB-UniRule"/>
</dbReference>
<keyword evidence="10" id="KW-1185">Reference proteome</keyword>
<evidence type="ECO:0000256" key="3">
    <source>
        <dbReference type="ARBA" id="ARBA00023285"/>
    </source>
</evidence>
<dbReference type="InterPro" id="IPR042255">
    <property type="entry name" value="EutC_N"/>
</dbReference>
<dbReference type="GO" id="GO:0046336">
    <property type="term" value="P:ethanolamine catabolic process"/>
    <property type="evidence" value="ECO:0007669"/>
    <property type="project" value="UniProtKB-UniRule"/>
</dbReference>
<evidence type="ECO:0000256" key="7">
    <source>
        <dbReference type="ARBA" id="ARBA00069181"/>
    </source>
</evidence>
<accession>A0A4U8Q7R0</accession>
<keyword evidence="1 8" id="KW-0846">Cobalamin</keyword>
<feature type="binding site" evidence="8">
    <location>
        <position position="243"/>
    </location>
    <ligand>
        <name>adenosylcob(III)alamin</name>
        <dbReference type="ChEBI" id="CHEBI:18408"/>
    </ligand>
</feature>
<evidence type="ECO:0000256" key="5">
    <source>
        <dbReference type="ARBA" id="ARBA00052081"/>
    </source>
</evidence>
<dbReference type="AlphaFoldDB" id="A0A4U8Q7R0"/>
<name>A0A4U8Q7R0_9FIRM</name>
<dbReference type="UniPathway" id="UPA00560"/>
<dbReference type="PANTHER" id="PTHR39330:SF1">
    <property type="entry name" value="ETHANOLAMINE AMMONIA-LYASE SMALL SUBUNIT"/>
    <property type="match status" value="1"/>
</dbReference>
<dbReference type="RefSeq" id="WP_138002430.1">
    <property type="nucleotide sequence ID" value="NZ_QGQD01000045.1"/>
</dbReference>
<dbReference type="Proteomes" id="UP000306509">
    <property type="component" value="Unassembled WGS sequence"/>
</dbReference>
<dbReference type="HAMAP" id="MF_00601">
    <property type="entry name" value="EutC"/>
    <property type="match status" value="1"/>
</dbReference>
<dbReference type="FunFam" id="3.40.50.11240:FF:000001">
    <property type="entry name" value="Ethanolamine ammonia-lyase light chain"/>
    <property type="match status" value="1"/>
</dbReference>
<dbReference type="NCBIfam" id="NF003971">
    <property type="entry name" value="PRK05465.1"/>
    <property type="match status" value="1"/>
</dbReference>
<dbReference type="GO" id="GO:0006520">
    <property type="term" value="P:amino acid metabolic process"/>
    <property type="evidence" value="ECO:0007669"/>
    <property type="project" value="InterPro"/>
</dbReference>
<comment type="similarity">
    <text evidence="8">Belongs to the EutC family.</text>
</comment>
<evidence type="ECO:0000256" key="2">
    <source>
        <dbReference type="ARBA" id="ARBA00023239"/>
    </source>
</evidence>
<proteinExistence type="inferred from homology"/>
<dbReference type="Gene3D" id="3.40.50.11240">
    <property type="entry name" value="Ethanolamine ammonia-lyase light chain (EutC)"/>
    <property type="match status" value="1"/>
</dbReference>
<dbReference type="GO" id="GO:0008851">
    <property type="term" value="F:ethanolamine ammonia-lyase activity"/>
    <property type="evidence" value="ECO:0007669"/>
    <property type="project" value="UniProtKB-UniRule"/>
</dbReference>
<protein>
    <recommendedName>
        <fullName evidence="7 8">Ethanolamine ammonia-lyase small subunit</fullName>
        <shortName evidence="8">EAL small subunit</shortName>
        <ecNumber evidence="6 8">4.3.1.7</ecNumber>
    </recommendedName>
</protein>
<evidence type="ECO:0000256" key="1">
    <source>
        <dbReference type="ARBA" id="ARBA00022628"/>
    </source>
</evidence>
<dbReference type="Pfam" id="PF05985">
    <property type="entry name" value="EutC"/>
    <property type="match status" value="1"/>
</dbReference>
<dbReference type="STRING" id="180332.GCA_000797495_03923"/>
<evidence type="ECO:0000256" key="6">
    <source>
        <dbReference type="ARBA" id="ARBA00067005"/>
    </source>
</evidence>
<dbReference type="EMBL" id="QGQD01000045">
    <property type="protein sequence ID" value="TLD00972.1"/>
    <property type="molecule type" value="Genomic_DNA"/>
</dbReference>
<dbReference type="EC" id="4.3.1.7" evidence="6 8"/>
<comment type="cofactor">
    <cofactor evidence="8">
        <name>adenosylcob(III)alamin</name>
        <dbReference type="ChEBI" id="CHEBI:18408"/>
    </cofactor>
    <text evidence="8">Binds between the large and small subunits.</text>
</comment>
<gene>
    <name evidence="9" type="primary">eutC_2</name>
    <name evidence="8" type="synonym">eutC</name>
    <name evidence="9" type="ORF">DSM106044_02172</name>
</gene>
<keyword evidence="3 8" id="KW-0170">Cobalt</keyword>
<sequence length="330" mass="36134">MIDQKDLKRIIEQVLVEMQVTKNTSGTNGAALESQGTSPAISAADAQTVPKAEAKTVNTFQQAEYSENVKEPPVIEDGCLEDITEIDIKKQYLVPHPVNGEAYYELKQYAPCRLGIWKAGARYMTSTWLRFRADHSAAQDAVFSNVDEAFVEKMNLFSIQTKCDNKDIYLTRPDLGRRLNEEGVKAVQEKCKKHPTVQVYVSDGLSSAAVAANVGDLLPAILQGLESYQIDVGTPFFVKYGRVGVMDQVSEITGADVTCVLIGERPGLITAESMSAYIAYKATMDMPEARRTVLSNIHKAGTVPVEAGAHIAEIIKIMLEKKASGTDLKL</sequence>
<comment type="pathway">
    <text evidence="8">Amine and polyamine degradation; ethanolamine degradation.</text>
</comment>
<organism evidence="9 10">
    <name type="scientific">Robinsoniella peoriensis</name>
    <dbReference type="NCBI Taxonomy" id="180332"/>
    <lineage>
        <taxon>Bacteria</taxon>
        <taxon>Bacillati</taxon>
        <taxon>Bacillota</taxon>
        <taxon>Clostridia</taxon>
        <taxon>Lachnospirales</taxon>
        <taxon>Lachnospiraceae</taxon>
        <taxon>Robinsoniella</taxon>
    </lineage>
</organism>
<comment type="function">
    <text evidence="8">Catalyzes the deamination of various vicinal amino-alcohols to oxo compounds. Allows this organism to utilize ethanolamine as the sole source of nitrogen and carbon in the presence of external vitamin B12.</text>
</comment>
<comment type="subcellular location">
    <subcellularLocation>
        <location evidence="8">Bacterial microcompartment</location>
    </subcellularLocation>
</comment>
<keyword evidence="4 8" id="KW-1283">Bacterial microcompartment</keyword>
<feature type="binding site" evidence="8">
    <location>
        <position position="264"/>
    </location>
    <ligand>
        <name>adenosylcob(III)alamin</name>
        <dbReference type="ChEBI" id="CHEBI:18408"/>
    </ligand>
</feature>
<dbReference type="PANTHER" id="PTHR39330">
    <property type="entry name" value="ETHANOLAMINE AMMONIA-LYASE LIGHT CHAIN"/>
    <property type="match status" value="1"/>
</dbReference>
<dbReference type="GO" id="GO:0031471">
    <property type="term" value="C:ethanolamine degradation polyhedral organelle"/>
    <property type="evidence" value="ECO:0007669"/>
    <property type="project" value="UniProtKB-UniRule"/>
</dbReference>
<dbReference type="Gene3D" id="1.10.30.40">
    <property type="entry name" value="Ethanolamine ammonia-lyase light chain (EutC), N-terminal domain"/>
    <property type="match status" value="1"/>
</dbReference>
<evidence type="ECO:0000313" key="10">
    <source>
        <dbReference type="Proteomes" id="UP000306509"/>
    </source>
</evidence>
<dbReference type="InterPro" id="IPR042251">
    <property type="entry name" value="EutC_C"/>
</dbReference>
<comment type="subunit">
    <text evidence="8">The basic unit is a heterodimer which dimerizes to form tetramers. The heterotetramers trimerize; 6 large subunits form a core ring with 6 small subunits projecting outwards.</text>
</comment>
<reference evidence="9 10" key="1">
    <citation type="journal article" date="2019" name="Anaerobe">
        <title>Detection of Robinsoniella peoriensis in multiple bone samples of a trauma patient.</title>
        <authorList>
            <person name="Schrottner P."/>
            <person name="Hartwich K."/>
            <person name="Bunk B."/>
            <person name="Schober I."/>
            <person name="Helbig S."/>
            <person name="Rudolph W.W."/>
            <person name="Gunzer F."/>
        </authorList>
    </citation>
    <scope>NUCLEOTIDE SEQUENCE [LARGE SCALE GENOMIC DNA]</scope>
    <source>
        <strain evidence="9 10">DSM 106044</strain>
    </source>
</reference>
<dbReference type="InterPro" id="IPR009246">
    <property type="entry name" value="EutC"/>
</dbReference>
<evidence type="ECO:0000313" key="9">
    <source>
        <dbReference type="EMBL" id="TLD00972.1"/>
    </source>
</evidence>
<dbReference type="GO" id="GO:0031419">
    <property type="term" value="F:cobalamin binding"/>
    <property type="evidence" value="ECO:0007669"/>
    <property type="project" value="UniProtKB-UniRule"/>
</dbReference>
<evidence type="ECO:0000256" key="8">
    <source>
        <dbReference type="HAMAP-Rule" id="MF_00601"/>
    </source>
</evidence>
<evidence type="ECO:0000256" key="4">
    <source>
        <dbReference type="ARBA" id="ARBA00024446"/>
    </source>
</evidence>
<comment type="catalytic activity">
    <reaction evidence="5 8">
        <text>ethanolamine = acetaldehyde + NH4(+)</text>
        <dbReference type="Rhea" id="RHEA:15313"/>
        <dbReference type="ChEBI" id="CHEBI:15343"/>
        <dbReference type="ChEBI" id="CHEBI:28938"/>
        <dbReference type="ChEBI" id="CHEBI:57603"/>
        <dbReference type="EC" id="4.3.1.7"/>
    </reaction>
</comment>